<dbReference type="GO" id="GO:0007157">
    <property type="term" value="P:heterophilic cell-cell adhesion via plasma membrane cell adhesion molecules"/>
    <property type="evidence" value="ECO:0007669"/>
    <property type="project" value="TreeGrafter"/>
</dbReference>
<dbReference type="Gene3D" id="2.60.40.10">
    <property type="entry name" value="Immunoglobulins"/>
    <property type="match status" value="2"/>
</dbReference>
<protein>
    <submittedName>
        <fullName evidence="7">Carcinoembryonic antigen-related cell adhesion molecule 1</fullName>
    </submittedName>
</protein>
<dbReference type="PANTHER" id="PTHR44337">
    <property type="entry name" value="CARCINOEMBRYONIC ANTIGEN-RELATED CELL ADHESION MOLECULE 8"/>
    <property type="match status" value="1"/>
</dbReference>
<keyword evidence="4" id="KW-0393">Immunoglobulin domain</keyword>
<keyword evidence="2" id="KW-1015">Disulfide bond</keyword>
<dbReference type="FunFam" id="2.60.40.10:FF:000244">
    <property type="entry name" value="carcinoembryonic antigen-related cell adhesion molecule 16"/>
    <property type="match status" value="1"/>
</dbReference>
<organism evidence="7 8">
    <name type="scientific">Myotis brandtii</name>
    <name type="common">Brandt's bat</name>
    <dbReference type="NCBI Taxonomy" id="109478"/>
    <lineage>
        <taxon>Eukaryota</taxon>
        <taxon>Metazoa</taxon>
        <taxon>Chordata</taxon>
        <taxon>Craniata</taxon>
        <taxon>Vertebrata</taxon>
        <taxon>Euteleostomi</taxon>
        <taxon>Mammalia</taxon>
        <taxon>Eutheria</taxon>
        <taxon>Laurasiatheria</taxon>
        <taxon>Chiroptera</taxon>
        <taxon>Yangochiroptera</taxon>
        <taxon>Vespertilionidae</taxon>
        <taxon>Myotis</taxon>
    </lineage>
</organism>
<evidence type="ECO:0000256" key="5">
    <source>
        <dbReference type="ARBA" id="ARBA00038222"/>
    </source>
</evidence>
<reference evidence="7 8" key="1">
    <citation type="journal article" date="2013" name="Nat. Commun.">
        <title>Genome analysis reveals insights into physiology and longevity of the Brandt's bat Myotis brandtii.</title>
        <authorList>
            <person name="Seim I."/>
            <person name="Fang X."/>
            <person name="Xiong Z."/>
            <person name="Lobanov A.V."/>
            <person name="Huang Z."/>
            <person name="Ma S."/>
            <person name="Feng Y."/>
            <person name="Turanov A.A."/>
            <person name="Zhu Y."/>
            <person name="Lenz T.L."/>
            <person name="Gerashchenko M.V."/>
            <person name="Fan D."/>
            <person name="Hee Yim S."/>
            <person name="Yao X."/>
            <person name="Jordan D."/>
            <person name="Xiong Y."/>
            <person name="Ma Y."/>
            <person name="Lyapunov A.N."/>
            <person name="Chen G."/>
            <person name="Kulakova O.I."/>
            <person name="Sun Y."/>
            <person name="Lee S.G."/>
            <person name="Bronson R.T."/>
            <person name="Moskalev A.A."/>
            <person name="Sunyaev S.R."/>
            <person name="Zhang G."/>
            <person name="Krogh A."/>
            <person name="Wang J."/>
            <person name="Gladyshev V.N."/>
        </authorList>
    </citation>
    <scope>NUCLEOTIDE SEQUENCE [LARGE SCALE GENOMIC DNA]</scope>
</reference>
<gene>
    <name evidence="7" type="ORF">D623_10007103</name>
</gene>
<sequence length="239" mass="26039">MGNALSVFCTVELPKPSITSNNSLPEEHKDPVVLRCEPQTQDTTYLWLISSQSLPASDRLQLSKDNRTLTLLPVTRKDTGHYVCETRNPVSVSRSDPFTLNVVYGPDTPIISPSDSHYLRGTNLNLSCQAASNPPAQYSWLINGSSLHPTQELFIPNITAHDSGSYTCLAHNSVTGLNRTTVKTITVSGKCLLDHSHQAVGCRAVWFSEKSLEAVVSHPVAMDTSKSQSLPLNPPTTSL</sequence>
<evidence type="ECO:0000256" key="4">
    <source>
        <dbReference type="ARBA" id="ARBA00023319"/>
    </source>
</evidence>
<dbReference type="EMBL" id="KE164555">
    <property type="protein sequence ID" value="EPQ18701.1"/>
    <property type="molecule type" value="Genomic_DNA"/>
</dbReference>
<dbReference type="FunFam" id="2.60.40.10:FF:000517">
    <property type="entry name" value="Carcinoembryonic antigen-related cell adhesion molecule 1"/>
    <property type="match status" value="1"/>
</dbReference>
<evidence type="ECO:0000256" key="2">
    <source>
        <dbReference type="ARBA" id="ARBA00023157"/>
    </source>
</evidence>
<dbReference type="InterPro" id="IPR052598">
    <property type="entry name" value="IgSF_CEA-related"/>
</dbReference>
<accession>S7NMH4</accession>
<evidence type="ECO:0000256" key="3">
    <source>
        <dbReference type="ARBA" id="ARBA00023180"/>
    </source>
</evidence>
<dbReference type="Pfam" id="PF13895">
    <property type="entry name" value="Ig_2"/>
    <property type="match status" value="1"/>
</dbReference>
<feature type="domain" description="Ig-like" evidence="6">
    <location>
        <begin position="14"/>
        <end position="101"/>
    </location>
</feature>
<dbReference type="SMART" id="SM00408">
    <property type="entry name" value="IGc2"/>
    <property type="match status" value="2"/>
</dbReference>
<feature type="domain" description="Ig-like" evidence="6">
    <location>
        <begin position="106"/>
        <end position="186"/>
    </location>
</feature>
<dbReference type="SUPFAM" id="SSF48726">
    <property type="entry name" value="Immunoglobulin"/>
    <property type="match status" value="2"/>
</dbReference>
<dbReference type="Proteomes" id="UP000052978">
    <property type="component" value="Unassembled WGS sequence"/>
</dbReference>
<dbReference type="InterPro" id="IPR013783">
    <property type="entry name" value="Ig-like_fold"/>
</dbReference>
<name>S7NMH4_MYOBR</name>
<dbReference type="SMART" id="SM00409">
    <property type="entry name" value="IG"/>
    <property type="match status" value="2"/>
</dbReference>
<evidence type="ECO:0000313" key="8">
    <source>
        <dbReference type="Proteomes" id="UP000052978"/>
    </source>
</evidence>
<dbReference type="InterPro" id="IPR003599">
    <property type="entry name" value="Ig_sub"/>
</dbReference>
<evidence type="ECO:0000313" key="7">
    <source>
        <dbReference type="EMBL" id="EPQ18701.1"/>
    </source>
</evidence>
<dbReference type="InterPro" id="IPR003598">
    <property type="entry name" value="Ig_sub2"/>
</dbReference>
<comment type="similarity">
    <text evidence="5">Belongs to the immunoglobulin superfamily. CEA family.</text>
</comment>
<dbReference type="eggNOG" id="ENOG502TDSF">
    <property type="taxonomic scope" value="Eukaryota"/>
</dbReference>
<dbReference type="PROSITE" id="PS50835">
    <property type="entry name" value="IG_LIKE"/>
    <property type="match status" value="2"/>
</dbReference>
<dbReference type="GO" id="GO:0009986">
    <property type="term" value="C:cell surface"/>
    <property type="evidence" value="ECO:0007669"/>
    <property type="project" value="TreeGrafter"/>
</dbReference>
<evidence type="ECO:0000259" key="6">
    <source>
        <dbReference type="PROSITE" id="PS50835"/>
    </source>
</evidence>
<dbReference type="InterPro" id="IPR036179">
    <property type="entry name" value="Ig-like_dom_sf"/>
</dbReference>
<proteinExistence type="inferred from homology"/>
<evidence type="ECO:0000256" key="1">
    <source>
        <dbReference type="ARBA" id="ARBA00022729"/>
    </source>
</evidence>
<keyword evidence="8" id="KW-1185">Reference proteome</keyword>
<dbReference type="CDD" id="cd05740">
    <property type="entry name" value="IgI_hCEACAM_2_4_6_like"/>
    <property type="match status" value="1"/>
</dbReference>
<dbReference type="Pfam" id="PF13927">
    <property type="entry name" value="Ig_3"/>
    <property type="match status" value="1"/>
</dbReference>
<dbReference type="AlphaFoldDB" id="S7NMH4"/>
<keyword evidence="3" id="KW-0325">Glycoprotein</keyword>
<dbReference type="InterPro" id="IPR007110">
    <property type="entry name" value="Ig-like_dom"/>
</dbReference>
<dbReference type="CDD" id="cd20948">
    <property type="entry name" value="IgC2_CEACAM5-like"/>
    <property type="match status" value="1"/>
</dbReference>
<dbReference type="PANTHER" id="PTHR44337:SF20">
    <property type="entry name" value="CARCINOEMBRYONIC ANTIGEN-RELATED CELL ADHESION MOLECULE 5-RELATED"/>
    <property type="match status" value="1"/>
</dbReference>
<keyword evidence="1" id="KW-0732">Signal</keyword>